<sequence length="100" mass="11383">AYTVPIEEAYDIIHQAKQHLSGLAKRFKFVMSHSSGKMEIIGKTDELIYFKYHRAHDSENSNRLLAFKLNPAATWFDDYDQPVEDCPMNITSHTPGPVAS</sequence>
<accession>A0A0F9C6F2</accession>
<protein>
    <submittedName>
        <fullName evidence="1">Uncharacterized protein</fullName>
    </submittedName>
</protein>
<reference evidence="1" key="1">
    <citation type="journal article" date="2015" name="Nature">
        <title>Complex archaea that bridge the gap between prokaryotes and eukaryotes.</title>
        <authorList>
            <person name="Spang A."/>
            <person name="Saw J.H."/>
            <person name="Jorgensen S.L."/>
            <person name="Zaremba-Niedzwiedzka K."/>
            <person name="Martijn J."/>
            <person name="Lind A.E."/>
            <person name="van Eijk R."/>
            <person name="Schleper C."/>
            <person name="Guy L."/>
            <person name="Ettema T.J."/>
        </authorList>
    </citation>
    <scope>NUCLEOTIDE SEQUENCE</scope>
</reference>
<comment type="caution">
    <text evidence="1">The sequence shown here is derived from an EMBL/GenBank/DDBJ whole genome shotgun (WGS) entry which is preliminary data.</text>
</comment>
<dbReference type="EMBL" id="LAZR01034586">
    <property type="protein sequence ID" value="KKL44893.1"/>
    <property type="molecule type" value="Genomic_DNA"/>
</dbReference>
<proteinExistence type="predicted"/>
<organism evidence="1">
    <name type="scientific">marine sediment metagenome</name>
    <dbReference type="NCBI Taxonomy" id="412755"/>
    <lineage>
        <taxon>unclassified sequences</taxon>
        <taxon>metagenomes</taxon>
        <taxon>ecological metagenomes</taxon>
    </lineage>
</organism>
<evidence type="ECO:0000313" key="1">
    <source>
        <dbReference type="EMBL" id="KKL44893.1"/>
    </source>
</evidence>
<feature type="non-terminal residue" evidence="1">
    <location>
        <position position="1"/>
    </location>
</feature>
<gene>
    <name evidence="1" type="ORF">LCGC14_2361120</name>
</gene>
<dbReference type="AlphaFoldDB" id="A0A0F9C6F2"/>
<name>A0A0F9C6F2_9ZZZZ</name>